<keyword evidence="3" id="KW-1185">Reference proteome</keyword>
<reference evidence="2 3" key="1">
    <citation type="journal article" date="2020" name="Genomics">
        <title>Complete, high-quality genomes from long-read metagenomic sequencing of two wolf lichen thalli reveals enigmatic genome architecture.</title>
        <authorList>
            <person name="McKenzie S.K."/>
            <person name="Walston R.F."/>
            <person name="Allen J.L."/>
        </authorList>
    </citation>
    <scope>NUCLEOTIDE SEQUENCE [LARGE SCALE GENOMIC DNA]</scope>
    <source>
        <strain evidence="2">WasteWater2</strain>
    </source>
</reference>
<dbReference type="Proteomes" id="UP000578531">
    <property type="component" value="Unassembled WGS sequence"/>
</dbReference>
<evidence type="ECO:0000256" key="1">
    <source>
        <dbReference type="SAM" id="MobiDB-lite"/>
    </source>
</evidence>
<feature type="compositionally biased region" description="Low complexity" evidence="1">
    <location>
        <begin position="1"/>
        <end position="15"/>
    </location>
</feature>
<gene>
    <name evidence="2" type="ORF">HO173_013009</name>
</gene>
<dbReference type="AlphaFoldDB" id="A0A8H6FE63"/>
<accession>A0A8H6FE63</accession>
<evidence type="ECO:0000313" key="2">
    <source>
        <dbReference type="EMBL" id="KAF6224569.1"/>
    </source>
</evidence>
<name>A0A8H6FE63_9LECA</name>
<sequence length="89" mass="9308">MKATATPDAAMPDAATNEKLENIPPSTLYAAASSSARDPVLNIRHRPGCITGAHISSQHLLNSAKPAGVASHRDITEVLMVENYGLKGS</sequence>
<evidence type="ECO:0000313" key="3">
    <source>
        <dbReference type="Proteomes" id="UP000578531"/>
    </source>
</evidence>
<organism evidence="2 3">
    <name type="scientific">Letharia columbiana</name>
    <dbReference type="NCBI Taxonomy" id="112416"/>
    <lineage>
        <taxon>Eukaryota</taxon>
        <taxon>Fungi</taxon>
        <taxon>Dikarya</taxon>
        <taxon>Ascomycota</taxon>
        <taxon>Pezizomycotina</taxon>
        <taxon>Lecanoromycetes</taxon>
        <taxon>OSLEUM clade</taxon>
        <taxon>Lecanoromycetidae</taxon>
        <taxon>Lecanorales</taxon>
        <taxon>Lecanorineae</taxon>
        <taxon>Parmeliaceae</taxon>
        <taxon>Letharia</taxon>
    </lineage>
</organism>
<feature type="region of interest" description="Disordered" evidence="1">
    <location>
        <begin position="1"/>
        <end position="23"/>
    </location>
</feature>
<protein>
    <submittedName>
        <fullName evidence="2">Uncharacterized protein</fullName>
    </submittedName>
</protein>
<proteinExistence type="predicted"/>
<dbReference type="EMBL" id="JACCJC010000117">
    <property type="protein sequence ID" value="KAF6224569.1"/>
    <property type="molecule type" value="Genomic_DNA"/>
</dbReference>
<comment type="caution">
    <text evidence="2">The sequence shown here is derived from an EMBL/GenBank/DDBJ whole genome shotgun (WGS) entry which is preliminary data.</text>
</comment>
<dbReference type="RefSeq" id="XP_037158267.1">
    <property type="nucleotide sequence ID" value="XM_037314838.1"/>
</dbReference>
<dbReference type="GeneID" id="59294641"/>